<evidence type="ECO:0000256" key="2">
    <source>
        <dbReference type="ARBA" id="ARBA00022723"/>
    </source>
</evidence>
<dbReference type="InterPro" id="IPR024626">
    <property type="entry name" value="Kri1-like_C"/>
</dbReference>
<dbReference type="Gene3D" id="3.30.60.90">
    <property type="match status" value="1"/>
</dbReference>
<evidence type="ECO:0000313" key="7">
    <source>
        <dbReference type="EMBL" id="KAF8821900.1"/>
    </source>
</evidence>
<protein>
    <submittedName>
        <fullName evidence="7">Zinc finger, zz type domain-containing protein</fullName>
    </submittedName>
</protein>
<name>A0ABQ7JD30_9APIC</name>
<sequence>MDLLCSDSEAELTPALTPKLSEKYHPSSSNKSNLHVTIPSSKAKNGQTIAQQRTSKADLTVNKKYAKEFEERKQVEDLQNNKHILNEAMDSSSSEEEDDDARLLTRTVEKKIFETLNKIKKKDPEIYSSNHTIFEDEDFDIAQTETQGETVKEEKQTYKDVVREALLSNGADAFVKEESKMRSPLPTTATYREEQESARKAFLHAAETFLQENENESFLSKKQKTETELAFEDAEQKQFLKKHHLGDTEEVMRHYWAADEDLDEKEQFLRDYVLNEGWKNPTAFDGEDDPPVNDDEDEEHLEKVDQFESAYNFRFEESEGTQIRGYSRMTPGSVRRKDESRKHQREEKKRHQEEFKIQKREELKRLKNLKKKELLDKLRKIQEISGRADLSADALDLESPFDETKHEQLMQNICGDDYYCKEEPLSHAQLFSVPPLLEKEFDISDVKNEEVLTITKKQKKLAKFLKKRKIHVDDGEAYIPIPEGESQVNTIEYMENDIEAVTDENYMEGMENEIPEEDDTDHLWWMCDCCNLGIPGGKNRYECSICENFALCKKCHTSTRHHHPLIRKRIPDESQPPAEFLETSAKDSLVEQFLEEYKQLDYEDIIGKDLPTRFKYEKVAPNSFGLTTEDILTRNDAELNAYLSLKKIAPYRETQASSRRRSKANSWLQKKSKAAKSIEQTRKASTSAINTDHRKRLEKKPQQKHKFVNVNGKSSVTKSGLSADRLKSYGIVEKSPI</sequence>
<evidence type="ECO:0000256" key="1">
    <source>
        <dbReference type="ARBA" id="ARBA00007473"/>
    </source>
</evidence>
<keyword evidence="3" id="KW-0863">Zinc-finger</keyword>
<feature type="region of interest" description="Disordered" evidence="5">
    <location>
        <begin position="321"/>
        <end position="354"/>
    </location>
</feature>
<feature type="compositionally biased region" description="Basic residues" evidence="5">
    <location>
        <begin position="693"/>
        <end position="707"/>
    </location>
</feature>
<evidence type="ECO:0000313" key="8">
    <source>
        <dbReference type="Proteomes" id="UP000823046"/>
    </source>
</evidence>
<organism evidence="7 8">
    <name type="scientific">Cardiosporidium cionae</name>
    <dbReference type="NCBI Taxonomy" id="476202"/>
    <lineage>
        <taxon>Eukaryota</taxon>
        <taxon>Sar</taxon>
        <taxon>Alveolata</taxon>
        <taxon>Apicomplexa</taxon>
        <taxon>Aconoidasida</taxon>
        <taxon>Nephromycida</taxon>
        <taxon>Cardiosporidium</taxon>
    </lineage>
</organism>
<evidence type="ECO:0000256" key="5">
    <source>
        <dbReference type="SAM" id="MobiDB-lite"/>
    </source>
</evidence>
<gene>
    <name evidence="7" type="ORF">IE077_001393</name>
</gene>
<evidence type="ECO:0000259" key="6">
    <source>
        <dbReference type="Pfam" id="PF12936"/>
    </source>
</evidence>
<proteinExistence type="inferred from homology"/>
<comment type="caution">
    <text evidence="7">The sequence shown here is derived from an EMBL/GenBank/DDBJ whole genome shotgun (WGS) entry which is preliminary data.</text>
</comment>
<dbReference type="InterPro" id="IPR018034">
    <property type="entry name" value="Kri1"/>
</dbReference>
<dbReference type="SUPFAM" id="SSF57850">
    <property type="entry name" value="RING/U-box"/>
    <property type="match status" value="1"/>
</dbReference>
<keyword evidence="4" id="KW-0862">Zinc</keyword>
<comment type="similarity">
    <text evidence="1">Belongs to the KRI1 family.</text>
</comment>
<dbReference type="Proteomes" id="UP000823046">
    <property type="component" value="Unassembled WGS sequence"/>
</dbReference>
<dbReference type="PANTHER" id="PTHR14490">
    <property type="entry name" value="ZINC FINGER, ZZ TYPE"/>
    <property type="match status" value="1"/>
</dbReference>
<keyword evidence="8" id="KW-1185">Reference proteome</keyword>
<dbReference type="EMBL" id="JADAQX010000111">
    <property type="protein sequence ID" value="KAF8821900.1"/>
    <property type="molecule type" value="Genomic_DNA"/>
</dbReference>
<feature type="region of interest" description="Disordered" evidence="5">
    <location>
        <begin position="654"/>
        <end position="719"/>
    </location>
</feature>
<evidence type="ECO:0000256" key="4">
    <source>
        <dbReference type="ARBA" id="ARBA00022833"/>
    </source>
</evidence>
<feature type="region of interest" description="Disordered" evidence="5">
    <location>
        <begin position="73"/>
        <end position="101"/>
    </location>
</feature>
<dbReference type="InterPro" id="IPR043145">
    <property type="entry name" value="Znf_ZZ_sf"/>
</dbReference>
<feature type="compositionally biased region" description="Basic and acidic residues" evidence="5">
    <location>
        <begin position="335"/>
        <end position="354"/>
    </location>
</feature>
<feature type="domain" description="Kri1-like C-terminal" evidence="6">
    <location>
        <begin position="590"/>
        <end position="669"/>
    </location>
</feature>
<feature type="compositionally biased region" description="Polar residues" evidence="5">
    <location>
        <begin position="26"/>
        <end position="54"/>
    </location>
</feature>
<dbReference type="PANTHER" id="PTHR14490:SF5">
    <property type="entry name" value="PROTEIN KRI1 HOMOLOG"/>
    <property type="match status" value="1"/>
</dbReference>
<accession>A0ABQ7JD30</accession>
<keyword evidence="2" id="KW-0479">Metal-binding</keyword>
<evidence type="ECO:0000256" key="3">
    <source>
        <dbReference type="ARBA" id="ARBA00022771"/>
    </source>
</evidence>
<dbReference type="Pfam" id="PF05178">
    <property type="entry name" value="Kri1"/>
    <property type="match status" value="1"/>
</dbReference>
<feature type="region of interest" description="Disordered" evidence="5">
    <location>
        <begin position="16"/>
        <end position="54"/>
    </location>
</feature>
<reference evidence="7 8" key="1">
    <citation type="journal article" date="2020" name="bioRxiv">
        <title>Metabolic contributions of an alphaproteobacterial endosymbiont in the apicomplexan Cardiosporidium cionae.</title>
        <authorList>
            <person name="Hunter E.S."/>
            <person name="Paight C.J."/>
            <person name="Lane C.E."/>
        </authorList>
    </citation>
    <scope>NUCLEOTIDE SEQUENCE [LARGE SCALE GENOMIC DNA]</scope>
    <source>
        <strain evidence="7">ESH_2018</strain>
    </source>
</reference>
<dbReference type="CDD" id="cd02249">
    <property type="entry name" value="ZZ"/>
    <property type="match status" value="1"/>
</dbReference>
<dbReference type="Pfam" id="PF12936">
    <property type="entry name" value="Kri1_C"/>
    <property type="match status" value="1"/>
</dbReference>